<evidence type="ECO:0000313" key="4">
    <source>
        <dbReference type="EMBL" id="MBC8177349.1"/>
    </source>
</evidence>
<name>A0A8J6MZ08_9DELT</name>
<evidence type="ECO:0000256" key="1">
    <source>
        <dbReference type="ARBA" id="ARBA00001933"/>
    </source>
</evidence>
<protein>
    <submittedName>
        <fullName evidence="4">Decarboxylase</fullName>
    </submittedName>
</protein>
<dbReference type="EMBL" id="JACNJD010000203">
    <property type="protein sequence ID" value="MBC8177349.1"/>
    <property type="molecule type" value="Genomic_DNA"/>
</dbReference>
<dbReference type="AlphaFoldDB" id="A0A8J6MZ08"/>
<dbReference type="Proteomes" id="UP000650524">
    <property type="component" value="Unassembled WGS sequence"/>
</dbReference>
<dbReference type="Pfam" id="PF02784">
    <property type="entry name" value="Orn_Arg_deC_N"/>
    <property type="match status" value="1"/>
</dbReference>
<dbReference type="Gene3D" id="2.40.37.10">
    <property type="entry name" value="Lyase, Ornithine Decarboxylase, Chain A, domain 1"/>
    <property type="match status" value="1"/>
</dbReference>
<dbReference type="Gene3D" id="3.20.20.10">
    <property type="entry name" value="Alanine racemase"/>
    <property type="match status" value="1"/>
</dbReference>
<dbReference type="SUPFAM" id="SSF51419">
    <property type="entry name" value="PLP-binding barrel"/>
    <property type="match status" value="1"/>
</dbReference>
<sequence length="346" mass="39778">MAHFVLSRRKVIEQYQRIREICDRVTYSSKTNPVVNSILEENTDSFFSIHLEAELTNIQDMSRVQFLAQGWSKDVIQGLLSRGIRWFVVDNETDLDTLIAYLEKRTEKITLLLRLKLKENTIRTEIHYVFGMYSETIEKRINDLTKAPFIKDIGIHFHRKTQNMSEWNILGELEETFDEDFFQTITLMNIGGGIPAAYANTNIKVFDHIFKKIEALYAWCQKRNISMVIEPGRYIAAPAGELHTEILSIHEDTIIVDASVYNGDLDALIVPVKLKVKGEIEYEEAAKHSAEKYIIKGVTPCSLDIFRYRVFLGGKKTGDTLVFQNAGAYNFASDFCSQKPLKVFIQ</sequence>
<dbReference type="GO" id="GO:0008836">
    <property type="term" value="F:diaminopimelate decarboxylase activity"/>
    <property type="evidence" value="ECO:0007669"/>
    <property type="project" value="TreeGrafter"/>
</dbReference>
<proteinExistence type="predicted"/>
<dbReference type="InterPro" id="IPR009006">
    <property type="entry name" value="Ala_racemase/Decarboxylase_C"/>
</dbReference>
<dbReference type="PANTHER" id="PTHR43727:SF2">
    <property type="entry name" value="GROUP IV DECARBOXYLASE"/>
    <property type="match status" value="1"/>
</dbReference>
<dbReference type="SUPFAM" id="SSF50621">
    <property type="entry name" value="Alanine racemase C-terminal domain-like"/>
    <property type="match status" value="1"/>
</dbReference>
<comment type="cofactor">
    <cofactor evidence="1">
        <name>pyridoxal 5'-phosphate</name>
        <dbReference type="ChEBI" id="CHEBI:597326"/>
    </cofactor>
</comment>
<keyword evidence="2" id="KW-0663">Pyridoxal phosphate</keyword>
<dbReference type="PANTHER" id="PTHR43727">
    <property type="entry name" value="DIAMINOPIMELATE DECARBOXYLASE"/>
    <property type="match status" value="1"/>
</dbReference>
<evidence type="ECO:0000259" key="3">
    <source>
        <dbReference type="Pfam" id="PF02784"/>
    </source>
</evidence>
<evidence type="ECO:0000313" key="5">
    <source>
        <dbReference type="Proteomes" id="UP000650524"/>
    </source>
</evidence>
<reference evidence="4 5" key="1">
    <citation type="submission" date="2020-08" db="EMBL/GenBank/DDBJ databases">
        <title>Bridging the membrane lipid divide: bacteria of the FCB group superphylum have the potential to synthesize archaeal ether lipids.</title>
        <authorList>
            <person name="Villanueva L."/>
            <person name="Von Meijenfeldt F.A.B."/>
            <person name="Westbye A.B."/>
            <person name="Yadav S."/>
            <person name="Hopmans E.C."/>
            <person name="Dutilh B.E."/>
            <person name="Sinninghe Damste J.S."/>
        </authorList>
    </citation>
    <scope>NUCLEOTIDE SEQUENCE [LARGE SCALE GENOMIC DNA]</scope>
    <source>
        <strain evidence="4">NIOZ-UU27</strain>
    </source>
</reference>
<accession>A0A8J6MZ08</accession>
<dbReference type="InterPro" id="IPR022644">
    <property type="entry name" value="De-COase2_N"/>
</dbReference>
<comment type="caution">
    <text evidence="4">The sequence shown here is derived from an EMBL/GenBank/DDBJ whole genome shotgun (WGS) entry which is preliminary data.</text>
</comment>
<evidence type="ECO:0000256" key="2">
    <source>
        <dbReference type="ARBA" id="ARBA00022898"/>
    </source>
</evidence>
<organism evidence="4 5">
    <name type="scientific">Candidatus Desulfacyla euxinica</name>
    <dbReference type="NCBI Taxonomy" id="2841693"/>
    <lineage>
        <taxon>Bacteria</taxon>
        <taxon>Deltaproteobacteria</taxon>
        <taxon>Candidatus Desulfacyla</taxon>
    </lineage>
</organism>
<dbReference type="GO" id="GO:0009089">
    <property type="term" value="P:lysine biosynthetic process via diaminopimelate"/>
    <property type="evidence" value="ECO:0007669"/>
    <property type="project" value="TreeGrafter"/>
</dbReference>
<gene>
    <name evidence="4" type="ORF">H8E19_08070</name>
</gene>
<feature type="domain" description="Orn/DAP/Arg decarboxylase 2 N-terminal" evidence="3">
    <location>
        <begin position="10"/>
        <end position="237"/>
    </location>
</feature>
<dbReference type="InterPro" id="IPR029066">
    <property type="entry name" value="PLP-binding_barrel"/>
</dbReference>